<evidence type="ECO:0000313" key="8">
    <source>
        <dbReference type="Proteomes" id="UP000515291"/>
    </source>
</evidence>
<reference evidence="8" key="1">
    <citation type="journal article" date="2020" name="Mol. Plant Microbe">
        <title>Rhizobial microsymbionts of the narrowly endemic Oxytropis species growing in Kamchatka are characterized by significant genetic diversity and possess a set of genes that are associated with T3SS and T6SS secretion systems and can affect the development of symbiosis.</title>
        <authorList>
            <person name="Safronova V."/>
            <person name="Guro P."/>
            <person name="Sazanova A."/>
            <person name="Kuznetsova I."/>
            <person name="Belimov A."/>
            <person name="Yakubov V."/>
            <person name="Chirak E."/>
            <person name="Afonin A."/>
            <person name="Gogolev Y."/>
            <person name="Andronov E."/>
            <person name="Tikhonovich I."/>
        </authorList>
    </citation>
    <scope>NUCLEOTIDE SEQUENCE [LARGE SCALE GENOMIC DNA]</scope>
    <source>
        <strain evidence="8">581</strain>
    </source>
</reference>
<evidence type="ECO:0000256" key="4">
    <source>
        <dbReference type="ARBA" id="ARBA00023288"/>
    </source>
</evidence>
<proteinExistence type="predicted"/>
<name>A0A7G6U6E5_9BRAD</name>
<feature type="signal peptide" evidence="5">
    <location>
        <begin position="1"/>
        <end position="31"/>
    </location>
</feature>
<dbReference type="AlphaFoldDB" id="A0A7G6U6E5"/>
<keyword evidence="3" id="KW-0564">Palmitate</keyword>
<gene>
    <name evidence="7" type="ORF">HB776_27765</name>
</gene>
<dbReference type="RefSeq" id="WP_184513282.1">
    <property type="nucleotide sequence ID" value="NZ_CP050292.1"/>
</dbReference>
<keyword evidence="4" id="KW-0449">Lipoprotein</keyword>
<protein>
    <submittedName>
        <fullName evidence="7">Lysozyme inhibitor</fullName>
    </submittedName>
</protein>
<dbReference type="InterPro" id="IPR036328">
    <property type="entry name" value="MliC_sf"/>
</dbReference>
<dbReference type="EMBL" id="CP050292">
    <property type="protein sequence ID" value="QND74577.1"/>
    <property type="molecule type" value="Genomic_DNA"/>
</dbReference>
<evidence type="ECO:0000313" key="7">
    <source>
        <dbReference type="EMBL" id="QND74577.1"/>
    </source>
</evidence>
<dbReference type="Gene3D" id="2.40.128.200">
    <property type="match status" value="1"/>
</dbReference>
<feature type="chain" id="PRO_5028998612" evidence="5">
    <location>
        <begin position="32"/>
        <end position="115"/>
    </location>
</feature>
<evidence type="ECO:0000259" key="6">
    <source>
        <dbReference type="Pfam" id="PF09864"/>
    </source>
</evidence>
<dbReference type="KEGG" id="trb:HB776_27765"/>
<dbReference type="Pfam" id="PF09864">
    <property type="entry name" value="MliC"/>
    <property type="match status" value="1"/>
</dbReference>
<keyword evidence="2" id="KW-0472">Membrane</keyword>
<organism evidence="7 8">
    <name type="scientific">Tardiphaga robiniae</name>
    <dbReference type="NCBI Taxonomy" id="943830"/>
    <lineage>
        <taxon>Bacteria</taxon>
        <taxon>Pseudomonadati</taxon>
        <taxon>Pseudomonadota</taxon>
        <taxon>Alphaproteobacteria</taxon>
        <taxon>Hyphomicrobiales</taxon>
        <taxon>Nitrobacteraceae</taxon>
        <taxon>Tardiphaga</taxon>
    </lineage>
</organism>
<evidence type="ECO:0000256" key="1">
    <source>
        <dbReference type="ARBA" id="ARBA00022729"/>
    </source>
</evidence>
<evidence type="ECO:0000256" key="2">
    <source>
        <dbReference type="ARBA" id="ARBA00023136"/>
    </source>
</evidence>
<keyword evidence="1 5" id="KW-0732">Signal</keyword>
<feature type="domain" description="C-type lysozyme inhibitor" evidence="6">
    <location>
        <begin position="47"/>
        <end position="95"/>
    </location>
</feature>
<dbReference type="InterPro" id="IPR018660">
    <property type="entry name" value="MliC"/>
</dbReference>
<evidence type="ECO:0000256" key="3">
    <source>
        <dbReference type="ARBA" id="ARBA00023139"/>
    </source>
</evidence>
<accession>A0A7G6U6E5</accession>
<dbReference type="SUPFAM" id="SSF141488">
    <property type="entry name" value="YdhA-like"/>
    <property type="match status" value="1"/>
</dbReference>
<sequence>MLSRRGQTITRTAATAAGLAVAALAPFSAEANPATVDYICTPALPGGNKISVDYNSGGKSITLFYPNSEMLRMPIQRSGSGFRYGEGNVEISGKGQTTITLQVAGLPARQCVTPR</sequence>
<evidence type="ECO:0000256" key="5">
    <source>
        <dbReference type="SAM" id="SignalP"/>
    </source>
</evidence>
<dbReference type="Proteomes" id="UP000515291">
    <property type="component" value="Chromosome"/>
</dbReference>